<evidence type="ECO:0000313" key="3">
    <source>
        <dbReference type="EMBL" id="PRR85427.1"/>
    </source>
</evidence>
<keyword evidence="1" id="KW-1133">Transmembrane helix</keyword>
<dbReference type="Pfam" id="PF13386">
    <property type="entry name" value="DsbD_2"/>
    <property type="match status" value="1"/>
</dbReference>
<feature type="transmembrane region" description="Helical" evidence="1">
    <location>
        <begin position="114"/>
        <end position="140"/>
    </location>
</feature>
<keyword evidence="1" id="KW-0472">Membrane</keyword>
<name>A0A2T0BNI5_9CLOT</name>
<accession>A0A2T0BNI5</accession>
<feature type="transmembrane region" description="Helical" evidence="1">
    <location>
        <begin position="27"/>
        <end position="49"/>
    </location>
</feature>
<feature type="transmembrane region" description="Helical" evidence="1">
    <location>
        <begin position="146"/>
        <end position="170"/>
    </location>
</feature>
<sequence length="405" mass="44235">MKADIVKDTNNANNGNQFKNQKNKSKLTAVFIIAAAILIAIILKFKVNILEFFKNLFMLEYLPRLGNHASYALLFAFGVLTSFHCVGMCGGITLSQTISKNETEVKNIAFKPSLFYNIGRILSYTIVGGAVGGLGSILSLSGAFRGIVPIVGGVFMIIMAVNLLGIFKALRKINITVPSFVARKVRRKNNYSPIIVGLLTGLMPCGPLQIVQLYALGTKSVLLGAASMFFFSIGTVPLLFAFGVVNTLITKNFSKIILKASAVLVLSLGVVMVGRGLSLYGISLGMKNMVSTSGKGFSTIEGRTQNVRTELGTDNFPPIEVVKGVPVKWNLHVDEKNLNECNKALQIPEYKIKKNLAVGDNIIEFIPDKEGEFMYTCWMGMIKSRITVVDNFGELKQDQIRNAKN</sequence>
<reference evidence="3 4" key="1">
    <citation type="submission" date="2018-03" db="EMBL/GenBank/DDBJ databases">
        <title>Genome sequence of Clostridium luticellarii DSM 29923.</title>
        <authorList>
            <person name="Poehlein A."/>
            <person name="Daniel R."/>
        </authorList>
    </citation>
    <scope>NUCLEOTIDE SEQUENCE [LARGE SCALE GENOMIC DNA]</scope>
    <source>
        <strain evidence="3 4">DSM 29923</strain>
    </source>
</reference>
<gene>
    <name evidence="3" type="ORF">CLLU_16080</name>
</gene>
<keyword evidence="1" id="KW-0812">Transmembrane</keyword>
<feature type="transmembrane region" description="Helical" evidence="1">
    <location>
        <begin position="257"/>
        <end position="282"/>
    </location>
</feature>
<dbReference type="OrthoDB" id="9800141at2"/>
<dbReference type="InterPro" id="IPR039447">
    <property type="entry name" value="UreH-like_TM_dom"/>
</dbReference>
<proteinExistence type="predicted"/>
<feature type="transmembrane region" description="Helical" evidence="1">
    <location>
        <begin position="191"/>
        <end position="215"/>
    </location>
</feature>
<organism evidence="3 4">
    <name type="scientific">Clostridium luticellarii</name>
    <dbReference type="NCBI Taxonomy" id="1691940"/>
    <lineage>
        <taxon>Bacteria</taxon>
        <taxon>Bacillati</taxon>
        <taxon>Bacillota</taxon>
        <taxon>Clostridia</taxon>
        <taxon>Eubacteriales</taxon>
        <taxon>Clostridiaceae</taxon>
        <taxon>Clostridium</taxon>
    </lineage>
</organism>
<feature type="domain" description="Urease accessory protein UreH-like transmembrane" evidence="2">
    <location>
        <begin position="74"/>
        <end position="270"/>
    </location>
</feature>
<evidence type="ECO:0000256" key="1">
    <source>
        <dbReference type="SAM" id="Phobius"/>
    </source>
</evidence>
<feature type="transmembrane region" description="Helical" evidence="1">
    <location>
        <begin position="221"/>
        <end position="245"/>
    </location>
</feature>
<comment type="caution">
    <text evidence="3">The sequence shown here is derived from an EMBL/GenBank/DDBJ whole genome shotgun (WGS) entry which is preliminary data.</text>
</comment>
<keyword evidence="4" id="KW-1185">Reference proteome</keyword>
<dbReference type="RefSeq" id="WP_106009211.1">
    <property type="nucleotide sequence ID" value="NZ_PVXP01000017.1"/>
</dbReference>
<evidence type="ECO:0000259" key="2">
    <source>
        <dbReference type="Pfam" id="PF13386"/>
    </source>
</evidence>
<dbReference type="EMBL" id="PVXP01000017">
    <property type="protein sequence ID" value="PRR85427.1"/>
    <property type="molecule type" value="Genomic_DNA"/>
</dbReference>
<evidence type="ECO:0000313" key="4">
    <source>
        <dbReference type="Proteomes" id="UP000237798"/>
    </source>
</evidence>
<dbReference type="Proteomes" id="UP000237798">
    <property type="component" value="Unassembled WGS sequence"/>
</dbReference>
<dbReference type="PANTHER" id="PTHR42208:SF1">
    <property type="entry name" value="HEAVY METAL TRANSPORTER"/>
    <property type="match status" value="1"/>
</dbReference>
<dbReference type="Gene3D" id="2.60.40.420">
    <property type="entry name" value="Cupredoxins - blue copper proteins"/>
    <property type="match status" value="1"/>
</dbReference>
<dbReference type="AlphaFoldDB" id="A0A2T0BNI5"/>
<protein>
    <recommendedName>
        <fullName evidence="2">Urease accessory protein UreH-like transmembrane domain-containing protein</fullName>
    </recommendedName>
</protein>
<dbReference type="InterPro" id="IPR008972">
    <property type="entry name" value="Cupredoxin"/>
</dbReference>
<feature type="transmembrane region" description="Helical" evidence="1">
    <location>
        <begin position="69"/>
        <end position="94"/>
    </location>
</feature>
<dbReference type="PANTHER" id="PTHR42208">
    <property type="entry name" value="HEAVY METAL TRANSPORTER-RELATED"/>
    <property type="match status" value="1"/>
</dbReference>